<dbReference type="Proteomes" id="UP000198406">
    <property type="component" value="Unassembled WGS sequence"/>
</dbReference>
<dbReference type="OrthoDB" id="44523at2759"/>
<dbReference type="EMBL" id="BDSP01000150">
    <property type="protein sequence ID" value="GAX20630.1"/>
    <property type="molecule type" value="Genomic_DNA"/>
</dbReference>
<evidence type="ECO:0000313" key="3">
    <source>
        <dbReference type="Proteomes" id="UP000198406"/>
    </source>
</evidence>
<dbReference type="Gene3D" id="3.40.50.11550">
    <property type="match status" value="1"/>
</dbReference>
<dbReference type="InterPro" id="IPR007314">
    <property type="entry name" value="Cofac_haem-bd_dom"/>
</dbReference>
<dbReference type="SUPFAM" id="SSF159501">
    <property type="entry name" value="EreA/ChaN-like"/>
    <property type="match status" value="1"/>
</dbReference>
<organism evidence="2 3">
    <name type="scientific">Fistulifera solaris</name>
    <name type="common">Oleaginous diatom</name>
    <dbReference type="NCBI Taxonomy" id="1519565"/>
    <lineage>
        <taxon>Eukaryota</taxon>
        <taxon>Sar</taxon>
        <taxon>Stramenopiles</taxon>
        <taxon>Ochrophyta</taxon>
        <taxon>Bacillariophyta</taxon>
        <taxon>Bacillariophyceae</taxon>
        <taxon>Bacillariophycidae</taxon>
        <taxon>Naviculales</taxon>
        <taxon>Naviculaceae</taxon>
        <taxon>Fistulifera</taxon>
    </lineage>
</organism>
<keyword evidence="3" id="KW-1185">Reference proteome</keyword>
<accession>A0A1Z5K300</accession>
<proteinExistence type="predicted"/>
<dbReference type="Pfam" id="PF04187">
    <property type="entry name" value="Cofac_haem_bdg"/>
    <property type="match status" value="1"/>
</dbReference>
<dbReference type="InParanoid" id="A0A1Z5K300"/>
<gene>
    <name evidence="2" type="ORF">FisN_3Hh518</name>
</gene>
<evidence type="ECO:0000313" key="2">
    <source>
        <dbReference type="EMBL" id="GAX20630.1"/>
    </source>
</evidence>
<comment type="caution">
    <text evidence="2">The sequence shown here is derived from an EMBL/GenBank/DDBJ whole genome shotgun (WGS) entry which is preliminary data.</text>
</comment>
<feature type="domain" description="Haem-binding uptake Tiki superfamily ChaN" evidence="1">
    <location>
        <begin position="120"/>
        <end position="294"/>
    </location>
</feature>
<sequence>MLPSRRQMLAGMASTVVLKPQIAAATDYRPAIRPTAYRVDSTLPPTLLPLRSQQQTQILKELAQGSGTNKDAIVVDTINLNNMLNKAVFGTIESVTKTKPQAGPTFVCLGLPQQFTTSDIQFAVDLVETLASRRNSNTALGLPFPYSVQSMLNQYTSNQCQEDDLLRALSQANVDSTLQALYQPLWQLAKIKKLDLIALSPEIQDIQAVQKGGLQNVDMDRRTQYVIDPQGFIALPQDPKFKVYTDRSLIKDLPPSLDFANFFSQTILEHEAAATACAKYAATHGTAPLVVTVTPMTQVRFLYGINGRIPRLCRFLGQSQVTDDSVTTILLNPTAEDTLSKSRFLRLEIGTGPETLASQSKVADYLWFDHIPKVNLIPRLMDG</sequence>
<name>A0A1Z5K300_FISSO</name>
<evidence type="ECO:0000259" key="1">
    <source>
        <dbReference type="Pfam" id="PF04187"/>
    </source>
</evidence>
<reference evidence="2 3" key="1">
    <citation type="journal article" date="2015" name="Plant Cell">
        <title>Oil accumulation by the oleaginous diatom Fistulifera solaris as revealed by the genome and transcriptome.</title>
        <authorList>
            <person name="Tanaka T."/>
            <person name="Maeda Y."/>
            <person name="Veluchamy A."/>
            <person name="Tanaka M."/>
            <person name="Abida H."/>
            <person name="Marechal E."/>
            <person name="Bowler C."/>
            <person name="Muto M."/>
            <person name="Sunaga Y."/>
            <person name="Tanaka M."/>
            <person name="Yoshino T."/>
            <person name="Taniguchi T."/>
            <person name="Fukuda Y."/>
            <person name="Nemoto M."/>
            <person name="Matsumoto M."/>
            <person name="Wong P.S."/>
            <person name="Aburatani S."/>
            <person name="Fujibuchi W."/>
        </authorList>
    </citation>
    <scope>NUCLEOTIDE SEQUENCE [LARGE SCALE GENOMIC DNA]</scope>
    <source>
        <strain evidence="2 3">JPCC DA0580</strain>
    </source>
</reference>
<dbReference type="AlphaFoldDB" id="A0A1Z5K300"/>
<protein>
    <recommendedName>
        <fullName evidence="1">Haem-binding uptake Tiki superfamily ChaN domain-containing protein</fullName>
    </recommendedName>
</protein>